<dbReference type="Proteomes" id="UP001396334">
    <property type="component" value="Unassembled WGS sequence"/>
</dbReference>
<sequence>MSKNQKGSAQQDNHGVKQKLKKNCLESTVKEGVSYKDALLTETLSIKVEEAQRGDVRSPCPPNSYGPKPIPCSIPSSAQLWLKDWFYAIIHFLEEEQKQILWDLPSLLQSWFSDIDSLENFRSLKKLKMWAIIERLPLSACHVPIITDIAGKWGEVIKVDEETTNRGRLDKARVLVRVSDLSDISPYVSLILNGSYVLIKVLTDAFEDDRRWIDQDSTGVSDECLQSCRFEDYGHALNEVAADSFPDAKDLKEAIIRPHDPDVARANLFQYNTENEGGRWL</sequence>
<evidence type="ECO:0000313" key="1">
    <source>
        <dbReference type="EMBL" id="KAK9037832.1"/>
    </source>
</evidence>
<organism evidence="1 2">
    <name type="scientific">Hibiscus sabdariffa</name>
    <name type="common">roselle</name>
    <dbReference type="NCBI Taxonomy" id="183260"/>
    <lineage>
        <taxon>Eukaryota</taxon>
        <taxon>Viridiplantae</taxon>
        <taxon>Streptophyta</taxon>
        <taxon>Embryophyta</taxon>
        <taxon>Tracheophyta</taxon>
        <taxon>Spermatophyta</taxon>
        <taxon>Magnoliopsida</taxon>
        <taxon>eudicotyledons</taxon>
        <taxon>Gunneridae</taxon>
        <taxon>Pentapetalae</taxon>
        <taxon>rosids</taxon>
        <taxon>malvids</taxon>
        <taxon>Malvales</taxon>
        <taxon>Malvaceae</taxon>
        <taxon>Malvoideae</taxon>
        <taxon>Hibiscus</taxon>
    </lineage>
</organism>
<protein>
    <submittedName>
        <fullName evidence="1">Uncharacterized protein</fullName>
    </submittedName>
</protein>
<evidence type="ECO:0000313" key="2">
    <source>
        <dbReference type="Proteomes" id="UP001396334"/>
    </source>
</evidence>
<accession>A0ABR2TKF8</accession>
<reference evidence="1 2" key="1">
    <citation type="journal article" date="2024" name="G3 (Bethesda)">
        <title>Genome assembly of Hibiscus sabdariffa L. provides insights into metabolisms of medicinal natural products.</title>
        <authorList>
            <person name="Kim T."/>
        </authorList>
    </citation>
    <scope>NUCLEOTIDE SEQUENCE [LARGE SCALE GENOMIC DNA]</scope>
    <source>
        <strain evidence="1">TK-2024</strain>
        <tissue evidence="1">Old leaves</tissue>
    </source>
</reference>
<proteinExistence type="predicted"/>
<gene>
    <name evidence="1" type="ORF">V6N11_022731</name>
</gene>
<keyword evidence="2" id="KW-1185">Reference proteome</keyword>
<comment type="caution">
    <text evidence="1">The sequence shown here is derived from an EMBL/GenBank/DDBJ whole genome shotgun (WGS) entry which is preliminary data.</text>
</comment>
<dbReference type="EMBL" id="JBBPBN010000005">
    <property type="protein sequence ID" value="KAK9037832.1"/>
    <property type="molecule type" value="Genomic_DNA"/>
</dbReference>
<name>A0ABR2TKF8_9ROSI</name>